<dbReference type="EMBL" id="AP019297">
    <property type="protein sequence ID" value="BBG95921.1"/>
    <property type="molecule type" value="Genomic_DNA"/>
</dbReference>
<name>A0A4Y1QVQ2_PRUDU</name>
<accession>A0A4Y1QVQ2</accession>
<gene>
    <name evidence="1" type="ORF">Prudu_004584</name>
</gene>
<protein>
    <submittedName>
        <fullName evidence="1">Octicosapeptide/Phox/Bem1p family protein</fullName>
    </submittedName>
</protein>
<organism evidence="1">
    <name type="scientific">Prunus dulcis</name>
    <name type="common">Almond</name>
    <name type="synonym">Amygdalus dulcis</name>
    <dbReference type="NCBI Taxonomy" id="3755"/>
    <lineage>
        <taxon>Eukaryota</taxon>
        <taxon>Viridiplantae</taxon>
        <taxon>Streptophyta</taxon>
        <taxon>Embryophyta</taxon>
        <taxon>Tracheophyta</taxon>
        <taxon>Spermatophyta</taxon>
        <taxon>Magnoliopsida</taxon>
        <taxon>eudicotyledons</taxon>
        <taxon>Gunneridae</taxon>
        <taxon>Pentapetalae</taxon>
        <taxon>rosids</taxon>
        <taxon>fabids</taxon>
        <taxon>Rosales</taxon>
        <taxon>Rosaceae</taxon>
        <taxon>Amygdaloideae</taxon>
        <taxon>Amygdaleae</taxon>
        <taxon>Prunus</taxon>
    </lineage>
</organism>
<reference evidence="1" key="1">
    <citation type="journal article" date="2019" name="Science">
        <title>Mutation of a bHLH transcription factor allowed almond domestication.</title>
        <authorList>
            <person name="Sanchez-Perez R."/>
            <person name="Pavan S."/>
            <person name="Mazzeo R."/>
            <person name="Moldovan C."/>
            <person name="Aiese Cigliano R."/>
            <person name="Del Cueto J."/>
            <person name="Ricciardi F."/>
            <person name="Lotti C."/>
            <person name="Ricciardi L."/>
            <person name="Dicenta F."/>
            <person name="Lopez-Marques R.L."/>
            <person name="Lindberg Moller B."/>
        </authorList>
    </citation>
    <scope>NUCLEOTIDE SEQUENCE</scope>
</reference>
<sequence>MDITSDKNQDKDIGNMLTFGPDISVVQMTRLEFGNLFGFVGVSVVIEFSEQHVANLLLWFTKKDDKMKIMAIVLAYLIHEQFDKKNAPALYRVN</sequence>
<evidence type="ECO:0000313" key="1">
    <source>
        <dbReference type="EMBL" id="BBG95921.1"/>
    </source>
</evidence>
<dbReference type="AlphaFoldDB" id="A0A4Y1QVQ2"/>
<proteinExistence type="predicted"/>